<proteinExistence type="predicted"/>
<dbReference type="RefSeq" id="WP_149159377.1">
    <property type="nucleotide sequence ID" value="NZ_CP043505.1"/>
</dbReference>
<keyword evidence="1" id="KW-1133">Transmembrane helix</keyword>
<dbReference type="EMBL" id="CP043505">
    <property type="protein sequence ID" value="QEO13353.1"/>
    <property type="molecule type" value="Genomic_DNA"/>
</dbReference>
<dbReference type="AlphaFoldDB" id="A0A5C1YB68"/>
<organism evidence="2 3">
    <name type="scientific">Agromyces intestinalis</name>
    <dbReference type="NCBI Taxonomy" id="2592652"/>
    <lineage>
        <taxon>Bacteria</taxon>
        <taxon>Bacillati</taxon>
        <taxon>Actinomycetota</taxon>
        <taxon>Actinomycetes</taxon>
        <taxon>Micrococcales</taxon>
        <taxon>Microbacteriaceae</taxon>
        <taxon>Agromyces</taxon>
    </lineage>
</organism>
<evidence type="ECO:0000256" key="1">
    <source>
        <dbReference type="SAM" id="Phobius"/>
    </source>
</evidence>
<accession>A0A5C1YB68</accession>
<protein>
    <submittedName>
        <fullName evidence="2">Uncharacterized protein</fullName>
    </submittedName>
</protein>
<feature type="transmembrane region" description="Helical" evidence="1">
    <location>
        <begin position="94"/>
        <end position="111"/>
    </location>
</feature>
<dbReference type="Proteomes" id="UP000324678">
    <property type="component" value="Chromosome"/>
</dbReference>
<keyword evidence="3" id="KW-1185">Reference proteome</keyword>
<evidence type="ECO:0000313" key="3">
    <source>
        <dbReference type="Proteomes" id="UP000324678"/>
    </source>
</evidence>
<name>A0A5C1YB68_9MICO</name>
<evidence type="ECO:0000313" key="2">
    <source>
        <dbReference type="EMBL" id="QEO13353.1"/>
    </source>
</evidence>
<keyword evidence="1" id="KW-0812">Transmembrane</keyword>
<dbReference type="KEGG" id="ail:FLP10_02175"/>
<keyword evidence="1" id="KW-0472">Membrane</keyword>
<sequence length="117" mass="12516">MGRRRSGLAGFWKMLGGAGRVAERLSLRSGRYRDDRVADNPRASQVQLAAAAAATNAAATNAAATKAAAPQPEPRPRIAEVGQRLRWLPRVPSIYVFFGVGFVCAYVYLTAQDLLGG</sequence>
<gene>
    <name evidence="2" type="ORF">FLP10_02175</name>
</gene>
<reference evidence="2 3" key="1">
    <citation type="submission" date="2019-09" db="EMBL/GenBank/DDBJ databases">
        <title>Genome sequencing of strain KACC 19306.</title>
        <authorList>
            <person name="Heo J."/>
            <person name="Kim S.-J."/>
            <person name="Kim J.-S."/>
            <person name="Hong S.-B."/>
            <person name="Kwon S.-W."/>
        </authorList>
    </citation>
    <scope>NUCLEOTIDE SEQUENCE [LARGE SCALE GENOMIC DNA]</scope>
    <source>
        <strain evidence="2 3">KACC 19306</strain>
    </source>
</reference>